<feature type="compositionally biased region" description="Acidic residues" evidence="1">
    <location>
        <begin position="184"/>
        <end position="195"/>
    </location>
</feature>
<feature type="region of interest" description="Disordered" evidence="1">
    <location>
        <begin position="176"/>
        <end position="195"/>
    </location>
</feature>
<name>A0A6G0TWR7_APHGL</name>
<comment type="caution">
    <text evidence="3">The sequence shown here is derived from an EMBL/GenBank/DDBJ whole genome shotgun (WGS) entry which is preliminary data.</text>
</comment>
<feature type="transmembrane region" description="Helical" evidence="2">
    <location>
        <begin position="106"/>
        <end position="125"/>
    </location>
</feature>
<dbReference type="Proteomes" id="UP000475862">
    <property type="component" value="Unassembled WGS sequence"/>
</dbReference>
<protein>
    <submittedName>
        <fullName evidence="3">Uncharacterized protein</fullName>
    </submittedName>
</protein>
<organism evidence="3 4">
    <name type="scientific">Aphis glycines</name>
    <name type="common">Soybean aphid</name>
    <dbReference type="NCBI Taxonomy" id="307491"/>
    <lineage>
        <taxon>Eukaryota</taxon>
        <taxon>Metazoa</taxon>
        <taxon>Ecdysozoa</taxon>
        <taxon>Arthropoda</taxon>
        <taxon>Hexapoda</taxon>
        <taxon>Insecta</taxon>
        <taxon>Pterygota</taxon>
        <taxon>Neoptera</taxon>
        <taxon>Paraneoptera</taxon>
        <taxon>Hemiptera</taxon>
        <taxon>Sternorrhyncha</taxon>
        <taxon>Aphidomorpha</taxon>
        <taxon>Aphidoidea</taxon>
        <taxon>Aphididae</taxon>
        <taxon>Aphidini</taxon>
        <taxon>Aphis</taxon>
        <taxon>Aphis</taxon>
    </lineage>
</organism>
<gene>
    <name evidence="3" type="ORF">AGLY_005129</name>
</gene>
<keyword evidence="4" id="KW-1185">Reference proteome</keyword>
<dbReference type="AlphaFoldDB" id="A0A6G0TWR7"/>
<evidence type="ECO:0000313" key="4">
    <source>
        <dbReference type="Proteomes" id="UP000475862"/>
    </source>
</evidence>
<reference evidence="3 4" key="1">
    <citation type="submission" date="2019-08" db="EMBL/GenBank/DDBJ databases">
        <title>The genome of the soybean aphid Biotype 1, its phylome, world population structure and adaptation to the North American continent.</title>
        <authorList>
            <person name="Giordano R."/>
            <person name="Donthu R.K."/>
            <person name="Hernandez A.G."/>
            <person name="Wright C.L."/>
            <person name="Zimin A.V."/>
        </authorList>
    </citation>
    <scope>NUCLEOTIDE SEQUENCE [LARGE SCALE GENOMIC DNA]</scope>
    <source>
        <tissue evidence="3">Whole aphids</tissue>
    </source>
</reference>
<sequence>MYSSIGVKPGQYVNNIMYKVVVYRRETTVCHKHFERNENEIKNEYTFNYNNNPIIHPKTLITRGFRVTNETIYNVDRCRRKRTNGLFCKYSISFVVGWLIETIVLLLLLLLIIVMMMLLLLLLVVTDRSSSSTARFREPKSECLSGKRQRVTTGKKRIIVKKIVHDPNVINNNNQRRMAAAAADNDDDDDDAQTE</sequence>
<evidence type="ECO:0000313" key="3">
    <source>
        <dbReference type="EMBL" id="KAE9539877.1"/>
    </source>
</evidence>
<dbReference type="EMBL" id="VYZN01000014">
    <property type="protein sequence ID" value="KAE9539877.1"/>
    <property type="molecule type" value="Genomic_DNA"/>
</dbReference>
<proteinExistence type="predicted"/>
<keyword evidence="2" id="KW-0472">Membrane</keyword>
<keyword evidence="2" id="KW-0812">Transmembrane</keyword>
<accession>A0A6G0TWR7</accession>
<evidence type="ECO:0000256" key="1">
    <source>
        <dbReference type="SAM" id="MobiDB-lite"/>
    </source>
</evidence>
<keyword evidence="2" id="KW-1133">Transmembrane helix</keyword>
<evidence type="ECO:0000256" key="2">
    <source>
        <dbReference type="SAM" id="Phobius"/>
    </source>
</evidence>